<protein>
    <recommendedName>
        <fullName evidence="4">Lipoprotein</fullName>
    </recommendedName>
</protein>
<feature type="signal peptide" evidence="1">
    <location>
        <begin position="1"/>
        <end position="21"/>
    </location>
</feature>
<evidence type="ECO:0000256" key="1">
    <source>
        <dbReference type="SAM" id="SignalP"/>
    </source>
</evidence>
<name>A0A447KJT3_SEROD</name>
<dbReference type="EMBL" id="LR134117">
    <property type="protein sequence ID" value="VDZ51151.1"/>
    <property type="molecule type" value="Genomic_DNA"/>
</dbReference>
<evidence type="ECO:0008006" key="4">
    <source>
        <dbReference type="Google" id="ProtNLM"/>
    </source>
</evidence>
<reference evidence="2 3" key="1">
    <citation type="submission" date="2018-12" db="EMBL/GenBank/DDBJ databases">
        <authorList>
            <consortium name="Pathogen Informatics"/>
        </authorList>
    </citation>
    <scope>NUCLEOTIDE SEQUENCE [LARGE SCALE GENOMIC DNA]</scope>
    <source>
        <strain evidence="2 3">NCTC11214</strain>
    </source>
</reference>
<proteinExistence type="predicted"/>
<dbReference type="Proteomes" id="UP000281391">
    <property type="component" value="Chromosome"/>
</dbReference>
<accession>A0A447KJT3</accession>
<dbReference type="RefSeq" id="WP_004966203.1">
    <property type="nucleotide sequence ID" value="NZ_LR134117.1"/>
</dbReference>
<dbReference type="KEGG" id="sof:NCTC11214_00058"/>
<organism evidence="2 3">
    <name type="scientific">Serratia odorifera</name>
    <dbReference type="NCBI Taxonomy" id="618"/>
    <lineage>
        <taxon>Bacteria</taxon>
        <taxon>Pseudomonadati</taxon>
        <taxon>Pseudomonadota</taxon>
        <taxon>Gammaproteobacteria</taxon>
        <taxon>Enterobacterales</taxon>
        <taxon>Yersiniaceae</taxon>
        <taxon>Serratia</taxon>
    </lineage>
</organism>
<gene>
    <name evidence="2" type="ORF">NCTC11214_00058</name>
</gene>
<keyword evidence="1" id="KW-0732">Signal</keyword>
<evidence type="ECO:0000313" key="3">
    <source>
        <dbReference type="Proteomes" id="UP000281391"/>
    </source>
</evidence>
<evidence type="ECO:0000313" key="2">
    <source>
        <dbReference type="EMBL" id="VDZ51151.1"/>
    </source>
</evidence>
<sequence length="122" mass="13258">MKKQLLVMVIALVMNTSTVNAADDKRPLNTDVEPFISALKSLDPLVGGIATDIVKTKVENCGQSLTVQELKAIMANDAAYHDMLASASLDKHYLNSPTYRDALTRHYGVCTSNSGNNKKEGF</sequence>
<dbReference type="AlphaFoldDB" id="A0A447KJT3"/>
<feature type="chain" id="PRO_5019097077" description="Lipoprotein" evidence="1">
    <location>
        <begin position="22"/>
        <end position="122"/>
    </location>
</feature>